<dbReference type="InterPro" id="IPR036249">
    <property type="entry name" value="Thioredoxin-like_sf"/>
</dbReference>
<proteinExistence type="predicted"/>
<dbReference type="Gene3D" id="1.20.1050.10">
    <property type="match status" value="1"/>
</dbReference>
<dbReference type="Gene3D" id="3.40.30.10">
    <property type="entry name" value="Glutaredoxin"/>
    <property type="match status" value="1"/>
</dbReference>
<gene>
    <name evidence="2" type="ORF">WKW80_34645</name>
</gene>
<evidence type="ECO:0000259" key="1">
    <source>
        <dbReference type="PROSITE" id="PS50404"/>
    </source>
</evidence>
<dbReference type="PROSITE" id="PS50404">
    <property type="entry name" value="GST_NTER"/>
    <property type="match status" value="1"/>
</dbReference>
<accession>A0ABU8WAK5</accession>
<keyword evidence="3" id="KW-1185">Reference proteome</keyword>
<protein>
    <submittedName>
        <fullName evidence="2">Glutathione S-transferase N-terminal domain-containing protein</fullName>
    </submittedName>
</protein>
<organism evidence="2 3">
    <name type="scientific">Variovorax humicola</name>
    <dbReference type="NCBI Taxonomy" id="1769758"/>
    <lineage>
        <taxon>Bacteria</taxon>
        <taxon>Pseudomonadati</taxon>
        <taxon>Pseudomonadota</taxon>
        <taxon>Betaproteobacteria</taxon>
        <taxon>Burkholderiales</taxon>
        <taxon>Comamonadaceae</taxon>
        <taxon>Variovorax</taxon>
    </lineage>
</organism>
<sequence>MQLLLNTTSPYARIARIALAEKGHANIGTTLVDPWADAPPLLKANAAARVPALLTDEGRPLTESLLIVLWLETQKPQPSLLGSDPTASISRAGIAMGVIDAAVHTLIGRKITDAGFDGSPVGLRRRRTIVEGLSRLEADPPAFESGTPDLAVIASVVALDYVRFRFPDAAWLPELPKLTRLAVRLNARASFESSLPRA</sequence>
<comment type="caution">
    <text evidence="2">The sequence shown here is derived from an EMBL/GenBank/DDBJ whole genome shotgun (WGS) entry which is preliminary data.</text>
</comment>
<dbReference type="SUPFAM" id="SSF52833">
    <property type="entry name" value="Thioredoxin-like"/>
    <property type="match status" value="1"/>
</dbReference>
<dbReference type="EMBL" id="JBBKZV010000050">
    <property type="protein sequence ID" value="MEJ8827075.1"/>
    <property type="molecule type" value="Genomic_DNA"/>
</dbReference>
<dbReference type="Pfam" id="PF13409">
    <property type="entry name" value="GST_N_2"/>
    <property type="match status" value="1"/>
</dbReference>
<dbReference type="InterPro" id="IPR004045">
    <property type="entry name" value="Glutathione_S-Trfase_N"/>
</dbReference>
<evidence type="ECO:0000313" key="2">
    <source>
        <dbReference type="EMBL" id="MEJ8827075.1"/>
    </source>
</evidence>
<evidence type="ECO:0000313" key="3">
    <source>
        <dbReference type="Proteomes" id="UP001363010"/>
    </source>
</evidence>
<dbReference type="Proteomes" id="UP001363010">
    <property type="component" value="Unassembled WGS sequence"/>
</dbReference>
<reference evidence="2 3" key="1">
    <citation type="submission" date="2024-03" db="EMBL/GenBank/DDBJ databases">
        <title>Novel species of the genus Variovorax.</title>
        <authorList>
            <person name="Liu Q."/>
            <person name="Xin Y.-H."/>
        </authorList>
    </citation>
    <scope>NUCLEOTIDE SEQUENCE [LARGE SCALE GENOMIC DNA]</scope>
    <source>
        <strain evidence="2 3">KACC 18501</strain>
    </source>
</reference>
<name>A0ABU8WAK5_9BURK</name>
<dbReference type="RefSeq" id="WP_340368105.1">
    <property type="nucleotide sequence ID" value="NZ_JBBKZV010000050.1"/>
</dbReference>
<feature type="domain" description="GST N-terminal" evidence="1">
    <location>
        <begin position="1"/>
        <end position="79"/>
    </location>
</feature>